<keyword evidence="12" id="KW-1185">Reference proteome</keyword>
<dbReference type="Gene3D" id="1.20.1250.20">
    <property type="entry name" value="MFS general substrate transporter like domains"/>
    <property type="match status" value="1"/>
</dbReference>
<evidence type="ECO:0000313" key="11">
    <source>
        <dbReference type="EMBL" id="AZA09601.1"/>
    </source>
</evidence>
<feature type="transmembrane region" description="Helical" evidence="9">
    <location>
        <begin position="213"/>
        <end position="233"/>
    </location>
</feature>
<dbReference type="InterPro" id="IPR036259">
    <property type="entry name" value="MFS_trans_sf"/>
</dbReference>
<keyword evidence="4" id="KW-1003">Cell membrane</keyword>
<evidence type="ECO:0000313" key="12">
    <source>
        <dbReference type="Proteomes" id="UP000271426"/>
    </source>
</evidence>
<evidence type="ECO:0000256" key="8">
    <source>
        <dbReference type="SAM" id="MobiDB-lite"/>
    </source>
</evidence>
<dbReference type="EMBL" id="CP033898">
    <property type="protein sequence ID" value="AZA09601.1"/>
    <property type="molecule type" value="Genomic_DNA"/>
</dbReference>
<accession>A0A3G6IV02</accession>
<gene>
    <name evidence="11" type="primary">bmr3</name>
    <name evidence="11" type="ORF">CPPEL_07455</name>
</gene>
<evidence type="ECO:0000256" key="3">
    <source>
        <dbReference type="ARBA" id="ARBA00022448"/>
    </source>
</evidence>
<feature type="compositionally biased region" description="Basic and acidic residues" evidence="8">
    <location>
        <begin position="554"/>
        <end position="569"/>
    </location>
</feature>
<sequence length="577" mass="62524">MSITTTKEKPQKRESSMTPEQRKRAWWVLSALMVSMLLASLDQMIFSTALPTIVGELGGVDHMMWVITAYMVGETIMLPIYGKLGDIVGRKPLFIGALTIFLLGSIIGGFAHTMTLLIAGRAVQGVGAGGLMILSQAIIADVVPARERGRFMGVMGGIFGLSAVLGPLLGGWFTEGIGWRWAFWMNLPLGVIAILIALWRLQIPKGEKKPLQWDYLGTVLMITATVSLILFTTWGGSTYEWSDPLIIGLIVTSILSAIALVIVEKRAKNPLIPLDFFANRNFAVTTAAGLVLGITMFGILAYLPTYLQMVAGISATEAGYMMIPMMVGMMGFSIWSGMRITKTGTYRHFPIIGMIIVFISLFMFHAIKVDSSLWYIGACLFTVGTGLGLSMQVLVLVVQNTLPMEVVGSATAVNNFFRQIGSSIGSALVGGIFVGNLKPLLEERLPGAVAQLPPEQAQAMSEQGLDANSVTPEIVQQLPGAVHEAFINSYHDALMPVFIILMPLVITALLLVSAIKNEKLRETTRTIEAEREAARKAEQDGELGTEQQGELGLEESHDSQAEQNPKHASAEGGWHRA</sequence>
<dbReference type="SUPFAM" id="SSF103473">
    <property type="entry name" value="MFS general substrate transporter"/>
    <property type="match status" value="1"/>
</dbReference>
<dbReference type="GO" id="GO:0022857">
    <property type="term" value="F:transmembrane transporter activity"/>
    <property type="evidence" value="ECO:0007669"/>
    <property type="project" value="InterPro"/>
</dbReference>
<dbReference type="PRINTS" id="PR01036">
    <property type="entry name" value="TCRTETB"/>
</dbReference>
<evidence type="ECO:0000256" key="7">
    <source>
        <dbReference type="ARBA" id="ARBA00023136"/>
    </source>
</evidence>
<dbReference type="FunFam" id="1.20.1720.10:FF:000004">
    <property type="entry name" value="EmrB/QacA family drug resistance transporter"/>
    <property type="match status" value="1"/>
</dbReference>
<feature type="transmembrane region" description="Helical" evidence="9">
    <location>
        <begin position="62"/>
        <end position="81"/>
    </location>
</feature>
<evidence type="ECO:0000256" key="9">
    <source>
        <dbReference type="SAM" id="Phobius"/>
    </source>
</evidence>
<name>A0A3G6IV02_9CORY</name>
<feature type="transmembrane region" description="Helical" evidence="9">
    <location>
        <begin position="181"/>
        <end position="201"/>
    </location>
</feature>
<dbReference type="PANTHER" id="PTHR23501:SF197">
    <property type="entry name" value="COMD"/>
    <property type="match status" value="1"/>
</dbReference>
<evidence type="ECO:0000256" key="6">
    <source>
        <dbReference type="ARBA" id="ARBA00022989"/>
    </source>
</evidence>
<protein>
    <submittedName>
        <fullName evidence="11">Multidrug resistance protein 3</fullName>
    </submittedName>
</protein>
<feature type="transmembrane region" description="Helical" evidence="9">
    <location>
        <begin position="349"/>
        <end position="367"/>
    </location>
</feature>
<dbReference type="PANTHER" id="PTHR23501">
    <property type="entry name" value="MAJOR FACILITATOR SUPERFAMILY"/>
    <property type="match status" value="1"/>
</dbReference>
<evidence type="ECO:0000256" key="4">
    <source>
        <dbReference type="ARBA" id="ARBA00022475"/>
    </source>
</evidence>
<feature type="transmembrane region" description="Helical" evidence="9">
    <location>
        <begin position="318"/>
        <end position="337"/>
    </location>
</feature>
<keyword evidence="5 9" id="KW-0812">Transmembrane</keyword>
<keyword evidence="6 9" id="KW-1133">Transmembrane helix</keyword>
<reference evidence="11 12" key="1">
    <citation type="submission" date="2018-11" db="EMBL/GenBank/DDBJ databases">
        <authorList>
            <person name="Kleinhagauer T."/>
            <person name="Glaeser S.P."/>
            <person name="Spergser J."/>
            <person name="Ruckert C."/>
            <person name="Kaempfer P."/>
            <person name="Busse H.-J."/>
        </authorList>
    </citation>
    <scope>NUCLEOTIDE SEQUENCE [LARGE SCALE GENOMIC DNA]</scope>
    <source>
        <strain evidence="11 12">812CH</strain>
    </source>
</reference>
<feature type="compositionally biased region" description="Low complexity" evidence="8">
    <location>
        <begin position="542"/>
        <end position="551"/>
    </location>
</feature>
<comment type="subcellular location">
    <subcellularLocation>
        <location evidence="1">Cell membrane</location>
        <topology evidence="1">Multi-pass membrane protein</topology>
    </subcellularLocation>
</comment>
<feature type="transmembrane region" description="Helical" evidence="9">
    <location>
        <begin position="245"/>
        <end position="263"/>
    </location>
</feature>
<dbReference type="Proteomes" id="UP000271426">
    <property type="component" value="Chromosome"/>
</dbReference>
<evidence type="ECO:0000256" key="2">
    <source>
        <dbReference type="ARBA" id="ARBA00007520"/>
    </source>
</evidence>
<feature type="transmembrane region" description="Helical" evidence="9">
    <location>
        <begin position="373"/>
        <end position="398"/>
    </location>
</feature>
<evidence type="ECO:0000256" key="5">
    <source>
        <dbReference type="ARBA" id="ARBA00022692"/>
    </source>
</evidence>
<feature type="transmembrane region" description="Helical" evidence="9">
    <location>
        <begin position="283"/>
        <end position="303"/>
    </location>
</feature>
<feature type="transmembrane region" description="Helical" evidence="9">
    <location>
        <begin position="93"/>
        <end position="112"/>
    </location>
</feature>
<evidence type="ECO:0000256" key="1">
    <source>
        <dbReference type="ARBA" id="ARBA00004651"/>
    </source>
</evidence>
<feature type="transmembrane region" description="Helical" evidence="9">
    <location>
        <begin position="25"/>
        <end position="50"/>
    </location>
</feature>
<dbReference type="Gene3D" id="1.20.1720.10">
    <property type="entry name" value="Multidrug resistance protein D"/>
    <property type="match status" value="1"/>
</dbReference>
<dbReference type="KEGG" id="cpso:CPPEL_07455"/>
<feature type="transmembrane region" description="Helical" evidence="9">
    <location>
        <begin position="151"/>
        <end position="169"/>
    </location>
</feature>
<dbReference type="InterPro" id="IPR020846">
    <property type="entry name" value="MFS_dom"/>
</dbReference>
<dbReference type="Pfam" id="PF07690">
    <property type="entry name" value="MFS_1"/>
    <property type="match status" value="1"/>
</dbReference>
<comment type="similarity">
    <text evidence="2">Belongs to the major facilitator superfamily. TCR/Tet family.</text>
</comment>
<evidence type="ECO:0000259" key="10">
    <source>
        <dbReference type="PROSITE" id="PS50850"/>
    </source>
</evidence>
<organism evidence="11 12">
    <name type="scientific">Corynebacterium pseudopelargi</name>
    <dbReference type="NCBI Taxonomy" id="2080757"/>
    <lineage>
        <taxon>Bacteria</taxon>
        <taxon>Bacillati</taxon>
        <taxon>Actinomycetota</taxon>
        <taxon>Actinomycetes</taxon>
        <taxon>Mycobacteriales</taxon>
        <taxon>Corynebacteriaceae</taxon>
        <taxon>Corynebacterium</taxon>
    </lineage>
</organism>
<proteinExistence type="inferred from homology"/>
<feature type="transmembrane region" description="Helical" evidence="9">
    <location>
        <begin position="419"/>
        <end position="437"/>
    </location>
</feature>
<dbReference type="PROSITE" id="PS50850">
    <property type="entry name" value="MFS"/>
    <property type="match status" value="1"/>
</dbReference>
<keyword evidence="3" id="KW-0813">Transport</keyword>
<dbReference type="NCBIfam" id="TIGR00711">
    <property type="entry name" value="efflux_EmrB"/>
    <property type="match status" value="1"/>
</dbReference>
<dbReference type="InterPro" id="IPR011701">
    <property type="entry name" value="MFS"/>
</dbReference>
<feature type="domain" description="Major facilitator superfamily (MFS) profile" evidence="10">
    <location>
        <begin position="28"/>
        <end position="520"/>
    </location>
</feature>
<feature type="region of interest" description="Disordered" evidence="8">
    <location>
        <begin position="531"/>
        <end position="577"/>
    </location>
</feature>
<dbReference type="InterPro" id="IPR004638">
    <property type="entry name" value="EmrB-like"/>
</dbReference>
<dbReference type="AlphaFoldDB" id="A0A3G6IV02"/>
<dbReference type="RefSeq" id="WP_342767967.1">
    <property type="nucleotide sequence ID" value="NZ_CP033898.1"/>
</dbReference>
<feature type="transmembrane region" description="Helical" evidence="9">
    <location>
        <begin position="493"/>
        <end position="515"/>
    </location>
</feature>
<keyword evidence="7 9" id="KW-0472">Membrane</keyword>
<feature type="transmembrane region" description="Helical" evidence="9">
    <location>
        <begin position="118"/>
        <end position="139"/>
    </location>
</feature>
<dbReference type="GO" id="GO:0005886">
    <property type="term" value="C:plasma membrane"/>
    <property type="evidence" value="ECO:0007669"/>
    <property type="project" value="UniProtKB-SubCell"/>
</dbReference>
<dbReference type="CDD" id="cd17502">
    <property type="entry name" value="MFS_Azr1_MDR_like"/>
    <property type="match status" value="1"/>
</dbReference>